<dbReference type="Pfam" id="PF25577">
    <property type="entry name" value="TPR_TAF2_C"/>
    <property type="match status" value="1"/>
</dbReference>
<dbReference type="GO" id="GO:0003682">
    <property type="term" value="F:chromatin binding"/>
    <property type="evidence" value="ECO:0007669"/>
    <property type="project" value="TreeGrafter"/>
</dbReference>
<feature type="region of interest" description="Disordered" evidence="9">
    <location>
        <begin position="1153"/>
        <end position="1243"/>
    </location>
</feature>
<dbReference type="GO" id="GO:0016251">
    <property type="term" value="F:RNA polymerase II general transcription initiation factor activity"/>
    <property type="evidence" value="ECO:0007669"/>
    <property type="project" value="TreeGrafter"/>
</dbReference>
<feature type="compositionally biased region" description="Basic residues" evidence="9">
    <location>
        <begin position="1234"/>
        <end position="1243"/>
    </location>
</feature>
<comment type="subcellular location">
    <subcellularLocation>
        <location evidence="1">Nucleus</location>
    </subcellularLocation>
</comment>
<dbReference type="EMBL" id="LXJU01000006">
    <property type="protein sequence ID" value="OGE54281.1"/>
    <property type="molecule type" value="Genomic_DNA"/>
</dbReference>
<dbReference type="PANTHER" id="PTHR15137:SF9">
    <property type="entry name" value="TRANSCRIPTION INITIATION FACTOR TFIID SUBUNIT 2"/>
    <property type="match status" value="1"/>
</dbReference>
<name>A0A1F5LMY8_PENAI</name>
<dbReference type="InterPro" id="IPR027268">
    <property type="entry name" value="Peptidase_M4/M1_CTD_sf"/>
</dbReference>
<evidence type="ECO:0000256" key="7">
    <source>
        <dbReference type="ARBA" id="ARBA00025346"/>
    </source>
</evidence>
<evidence type="ECO:0000313" key="12">
    <source>
        <dbReference type="EMBL" id="OGE54281.1"/>
    </source>
</evidence>
<dbReference type="Gene3D" id="1.10.390.10">
    <property type="entry name" value="Neutral Protease Domain 2"/>
    <property type="match status" value="1"/>
</dbReference>
<dbReference type="PANTHER" id="PTHR15137">
    <property type="entry name" value="TRANSCRIPTION INITIATION FACTOR TFIID"/>
    <property type="match status" value="1"/>
</dbReference>
<organism evidence="12 13">
    <name type="scientific">Penicillium arizonense</name>
    <dbReference type="NCBI Taxonomy" id="1835702"/>
    <lineage>
        <taxon>Eukaryota</taxon>
        <taxon>Fungi</taxon>
        <taxon>Dikarya</taxon>
        <taxon>Ascomycota</taxon>
        <taxon>Pezizomycotina</taxon>
        <taxon>Eurotiomycetes</taxon>
        <taxon>Eurotiomycetidae</taxon>
        <taxon>Eurotiales</taxon>
        <taxon>Aspergillaceae</taxon>
        <taxon>Penicillium</taxon>
    </lineage>
</organism>
<evidence type="ECO:0000256" key="4">
    <source>
        <dbReference type="ARBA" id="ARBA00023015"/>
    </source>
</evidence>
<dbReference type="SUPFAM" id="SSF55486">
    <property type="entry name" value="Metalloproteases ('zincins'), catalytic domain"/>
    <property type="match status" value="1"/>
</dbReference>
<dbReference type="InterPro" id="IPR057991">
    <property type="entry name" value="TPR_TAF2_C"/>
</dbReference>
<proteinExistence type="inferred from homology"/>
<reference evidence="12 13" key="1">
    <citation type="journal article" date="2016" name="Sci. Rep.">
        <title>Penicillium arizonense, a new, genome sequenced fungal species, reveals a high chemical diversity in secreted metabolites.</title>
        <authorList>
            <person name="Grijseels S."/>
            <person name="Nielsen J.C."/>
            <person name="Randelovic M."/>
            <person name="Nielsen J."/>
            <person name="Nielsen K.F."/>
            <person name="Workman M."/>
            <person name="Frisvad J.C."/>
        </authorList>
    </citation>
    <scope>NUCLEOTIDE SEQUENCE [LARGE SCALE GENOMIC DNA]</scope>
    <source>
        <strain evidence="12 13">CBS 141311</strain>
    </source>
</reference>
<evidence type="ECO:0000259" key="11">
    <source>
        <dbReference type="Pfam" id="PF25577"/>
    </source>
</evidence>
<dbReference type="InterPro" id="IPR057345">
    <property type="entry name" value="Ig-like_TAF2"/>
</dbReference>
<dbReference type="InterPro" id="IPR042097">
    <property type="entry name" value="Aminopeptidase_N-like_N_sf"/>
</dbReference>
<dbReference type="GeneID" id="34575225"/>
<dbReference type="GO" id="GO:0006367">
    <property type="term" value="P:transcription initiation at RNA polymerase II promoter"/>
    <property type="evidence" value="ECO:0007669"/>
    <property type="project" value="TreeGrafter"/>
</dbReference>
<dbReference type="RefSeq" id="XP_022489717.1">
    <property type="nucleotide sequence ID" value="XM_022630491.1"/>
</dbReference>
<evidence type="ECO:0000259" key="10">
    <source>
        <dbReference type="Pfam" id="PF25316"/>
    </source>
</evidence>
<evidence type="ECO:0000256" key="6">
    <source>
        <dbReference type="ARBA" id="ARBA00023242"/>
    </source>
</evidence>
<accession>A0A1F5LMY8</accession>
<protein>
    <recommendedName>
        <fullName evidence="3">Transcription initiation factor TFIID subunit 2</fullName>
    </recommendedName>
    <alternativeName>
        <fullName evidence="8">TBP-associated factor 2</fullName>
    </alternativeName>
</protein>
<evidence type="ECO:0000256" key="1">
    <source>
        <dbReference type="ARBA" id="ARBA00004123"/>
    </source>
</evidence>
<evidence type="ECO:0000256" key="8">
    <source>
        <dbReference type="ARBA" id="ARBA00076306"/>
    </source>
</evidence>
<feature type="domain" description="Transcription initiation factor TFIID subunit 2 TPR repeats" evidence="11">
    <location>
        <begin position="741"/>
        <end position="1034"/>
    </location>
</feature>
<dbReference type="AlphaFoldDB" id="A0A1F5LMY8"/>
<keyword evidence="6" id="KW-0539">Nucleus</keyword>
<evidence type="ECO:0000256" key="2">
    <source>
        <dbReference type="ARBA" id="ARBA00010937"/>
    </source>
</evidence>
<dbReference type="Pfam" id="PF25316">
    <property type="entry name" value="TAF2_3rd"/>
    <property type="match status" value="1"/>
</dbReference>
<evidence type="ECO:0000256" key="5">
    <source>
        <dbReference type="ARBA" id="ARBA00023163"/>
    </source>
</evidence>
<feature type="domain" description="Transcription initiation factor TFIID subunit 2 Ig-like" evidence="10">
    <location>
        <begin position="561"/>
        <end position="738"/>
    </location>
</feature>
<gene>
    <name evidence="12" type="ORF">PENARI_c006G08475</name>
</gene>
<dbReference type="Gene3D" id="2.60.40.1730">
    <property type="entry name" value="tricorn interacting facor f3 domain"/>
    <property type="match status" value="1"/>
</dbReference>
<keyword evidence="5" id="KW-0804">Transcription</keyword>
<dbReference type="CDD" id="cd09839">
    <property type="entry name" value="M1_like_TAF2"/>
    <property type="match status" value="1"/>
</dbReference>
<comment type="caution">
    <text evidence="12">The sequence shown here is derived from an EMBL/GenBank/DDBJ whole genome shotgun (WGS) entry which is preliminary data.</text>
</comment>
<comment type="function">
    <text evidence="7">Functions as a component of the DNA-binding general transcription factor complex TFIID. Binding of TFIID to a promoter (with or without TATA element) is the initial step in pre-initiation complex (PIC) formation. TFIID plays a key role in the regulation of gene expression by RNA polymerase II through different activities such as transcription activator interaction, core promoter recognition and selectivity, TFIIA and TFIIB interaction, chromatin modification (histone acetylation by TAF1), facilitation of DNA opening and initiation of transcription.</text>
</comment>
<dbReference type="SUPFAM" id="SSF63737">
    <property type="entry name" value="Leukotriene A4 hydrolase N-terminal domain"/>
    <property type="match status" value="1"/>
</dbReference>
<dbReference type="GO" id="GO:0005669">
    <property type="term" value="C:transcription factor TFIID complex"/>
    <property type="evidence" value="ECO:0007669"/>
    <property type="project" value="InterPro"/>
</dbReference>
<keyword evidence="4" id="KW-0805">Transcription regulation</keyword>
<dbReference type="Proteomes" id="UP000177622">
    <property type="component" value="Unassembled WGS sequence"/>
</dbReference>
<dbReference type="InterPro" id="IPR037813">
    <property type="entry name" value="TAF2"/>
</dbReference>
<comment type="similarity">
    <text evidence="2">Belongs to the TAF2 family.</text>
</comment>
<evidence type="ECO:0000256" key="3">
    <source>
        <dbReference type="ARBA" id="ARBA00017363"/>
    </source>
</evidence>
<dbReference type="OrthoDB" id="308861at2759"/>
<evidence type="ECO:0000313" key="13">
    <source>
        <dbReference type="Proteomes" id="UP000177622"/>
    </source>
</evidence>
<dbReference type="GO" id="GO:0000976">
    <property type="term" value="F:transcription cis-regulatory region binding"/>
    <property type="evidence" value="ECO:0007669"/>
    <property type="project" value="TreeGrafter"/>
</dbReference>
<feature type="compositionally biased region" description="Low complexity" evidence="9">
    <location>
        <begin position="1178"/>
        <end position="1228"/>
    </location>
</feature>
<dbReference type="STRING" id="1835702.A0A1F5LMY8"/>
<keyword evidence="13" id="KW-1185">Reference proteome</keyword>
<sequence>MPGVVDTPVGAAAPAWDLGFSVGHQKVELDIDLASKSLKGNTEITIHPHRQDLGTIWLNFRQGEIKRLSVNGKQATAKYSDPYESIQLYGPHYHERLVPKLDSLLQTPPKPTLAITIPKNVRIDELDPSSAEAQDQIALQSIAGDVDGPGGSRAQEATLPRFAALTVNLEFAIDSIRDGLQFVGVEHGDRRYPHAYTTNSLESGIGCPLFPCVDDTSSRCTWEFSITCPSSLGGVFDRKSRSRPQNAQLSADDEGLDMSVVCSGDLTDDIVDPKDPSRKTVSFASYSPLGAQQIGFAIGPFEYVNLADFRESDQDEQLGQNAIPLHAFCLPGRADEVQNTSFPMAQAIDFFSLSYGSYPFASYKICFVDDVPTDSLPTACMSICSNHLLFPAEMIDPMYESTRTLVHGLACQWSGINIIPNEPADTWVTVGVAWFITDTFMKHLCGNNEYRFRLKQMSDRVCELDFERPSIYDMGNILKVDPSEYRFVALKAPLVLWILDRRLTKASGKPTMSRIVTRLFLNSRMGDMPNGAVTSSLFQKTCERLGHAKLDVFFQQWVYGAGCPRFTASQRFNKKKLVVEMMIRQIQAEQQPPRDLEKDTFLRDVKEEVRHVYAGAVQPVFTGSMTLRIHEADGTPYEHIVEIKEGVTKFDIPYNTKYKRLKRNKKQRERAVASGDAEVQEEVLLYCLGDVLQTEEEAQSWRLADWTKEDEERMGQESYEWIRMDADFEWICKLSLGMPGYMYLSQLQQDRDVVAQLESLQYMAAQREHPLISTIFVRTLMDSRYFHGIRVTAARALVKHAKDEVDWVGLYHLETAFQELFCLPGSPMTRSNDFSDRAAYILQQVIPDAISKVRDNSGKTPLRVKRFLFDKLKFNDNSNNEYSDNFYVASLMKSLCHAMLGRNESRNDEELDHFDMERVLETQAEEQLEKDAIAEFDRYRRMDEWSSSFQNLYSRAALHCQAQLMQAKIINVDLMRFLPYTRAGTYDLLRIQAFQCLVDLDIGQSPELLRWLMYTLSTDSSAWIRHQSLGLLGQALAQVAFGRPQQPEGAQTDGLIIEQESTTEVRRDDIARRQTIPGAIEALKRELSLDGSMKEYMWAACNSPTMNLLELSELTDLCRVLYDPITSKLVRMRLPRYWNVKNLGHGKLHFTKSSTVRMGPSKGSSKRKREEGMPPPSTRITFKTSKTGTTPSTPSATPLPKLHIPNPSATPSATPRTPAASTTPTPASGGPLKLKLKFGSRPT</sequence>
<evidence type="ECO:0000256" key="9">
    <source>
        <dbReference type="SAM" id="MobiDB-lite"/>
    </source>
</evidence>
<dbReference type="FunFam" id="1.10.390.10:FF:000011">
    <property type="entry name" value="Transcription initiation factor TFIID subunit"/>
    <property type="match status" value="1"/>
</dbReference>